<evidence type="ECO:0000256" key="1">
    <source>
        <dbReference type="SAM" id="SignalP"/>
    </source>
</evidence>
<dbReference type="Proteomes" id="UP000075880">
    <property type="component" value="Unassembled WGS sequence"/>
</dbReference>
<dbReference type="Gene3D" id="2.170.140.10">
    <property type="entry name" value="Chitin binding domain"/>
    <property type="match status" value="1"/>
</dbReference>
<keyword evidence="4" id="KW-1185">Reference proteome</keyword>
<evidence type="ECO:0000313" key="4">
    <source>
        <dbReference type="Proteomes" id="UP000075880"/>
    </source>
</evidence>
<evidence type="ECO:0000259" key="2">
    <source>
        <dbReference type="PROSITE" id="PS50940"/>
    </source>
</evidence>
<evidence type="ECO:0000313" key="3">
    <source>
        <dbReference type="EnsemblMetazoa" id="ENSAATROPP005007"/>
    </source>
</evidence>
<dbReference type="GO" id="GO:0005576">
    <property type="term" value="C:extracellular region"/>
    <property type="evidence" value="ECO:0007669"/>
    <property type="project" value="InterPro"/>
</dbReference>
<dbReference type="AlphaFoldDB" id="A0AAG5D196"/>
<proteinExistence type="predicted"/>
<dbReference type="GO" id="GO:0008061">
    <property type="term" value="F:chitin binding"/>
    <property type="evidence" value="ECO:0007669"/>
    <property type="project" value="InterPro"/>
</dbReference>
<protein>
    <recommendedName>
        <fullName evidence="2">Chitin-binding type-2 domain-containing protein</fullName>
    </recommendedName>
</protein>
<accession>A0AAG5D196</accession>
<dbReference type="InterPro" id="IPR002557">
    <property type="entry name" value="Chitin-bd_dom"/>
</dbReference>
<dbReference type="SUPFAM" id="SSF57625">
    <property type="entry name" value="Invertebrate chitin-binding proteins"/>
    <property type="match status" value="1"/>
</dbReference>
<dbReference type="EnsemblMetazoa" id="ENSAATROPT005415">
    <property type="protein sequence ID" value="ENSAATROPP005007"/>
    <property type="gene ID" value="ENSAATROPG004355"/>
</dbReference>
<dbReference type="Pfam" id="PF01607">
    <property type="entry name" value="CBM_14"/>
    <property type="match status" value="1"/>
</dbReference>
<reference evidence="3" key="1">
    <citation type="submission" date="2024-04" db="UniProtKB">
        <authorList>
            <consortium name="EnsemblMetazoa"/>
        </authorList>
    </citation>
    <scope>IDENTIFICATION</scope>
    <source>
        <strain evidence="3">EBRO</strain>
    </source>
</reference>
<name>A0AAG5D196_ANOAO</name>
<dbReference type="PROSITE" id="PS50940">
    <property type="entry name" value="CHIT_BIND_II"/>
    <property type="match status" value="1"/>
</dbReference>
<feature type="domain" description="Chitin-binding type-2" evidence="2">
    <location>
        <begin position="116"/>
        <end position="173"/>
    </location>
</feature>
<feature type="chain" id="PRO_5042519072" description="Chitin-binding type-2 domain-containing protein" evidence="1">
    <location>
        <begin position="20"/>
        <end position="275"/>
    </location>
</feature>
<dbReference type="InterPro" id="IPR036508">
    <property type="entry name" value="Chitin-bd_dom_sf"/>
</dbReference>
<feature type="signal peptide" evidence="1">
    <location>
        <begin position="1"/>
        <end position="19"/>
    </location>
</feature>
<keyword evidence="1" id="KW-0732">Signal</keyword>
<sequence length="275" mass="30287">MVSRTVLFIILVIVKFGASDFVEELEESVQNIDGTQSGVLLNITTPQLRKKRIMGICDGTKQIVCDSCNILRVCLGAETTVLCPSDQPYCIYGTTSDRCSPIPLTGVCDTDLQNAAVTCSAVGKFPDANNCRFYHECNNVGDISSVYVCPIGYVFNEVVQLCAVENVFSRCVTLQCDANYVGHVRYGLSKRFYGFCDGSGQTPIVFKCPIGASFSFITGSTFGECVYRCPGQGNFPNSNDPATYFQCFWLNRRMVFNLVHCAIGTTYKATLRYCI</sequence>
<organism evidence="3 4">
    <name type="scientific">Anopheles atroparvus</name>
    <name type="common">European mosquito</name>
    <dbReference type="NCBI Taxonomy" id="41427"/>
    <lineage>
        <taxon>Eukaryota</taxon>
        <taxon>Metazoa</taxon>
        <taxon>Ecdysozoa</taxon>
        <taxon>Arthropoda</taxon>
        <taxon>Hexapoda</taxon>
        <taxon>Insecta</taxon>
        <taxon>Pterygota</taxon>
        <taxon>Neoptera</taxon>
        <taxon>Endopterygota</taxon>
        <taxon>Diptera</taxon>
        <taxon>Nematocera</taxon>
        <taxon>Culicoidea</taxon>
        <taxon>Culicidae</taxon>
        <taxon>Anophelinae</taxon>
        <taxon>Anopheles</taxon>
    </lineage>
</organism>